<feature type="compositionally biased region" description="Acidic residues" evidence="1">
    <location>
        <begin position="130"/>
        <end position="140"/>
    </location>
</feature>
<reference evidence="2" key="1">
    <citation type="submission" date="2020-11" db="EMBL/GenBank/DDBJ databases">
        <title>Carbohydrate-dependent, anaerobic sulfur respiration: A novel catabolism in halophilic archaea.</title>
        <authorList>
            <person name="Sorokin D.Y."/>
            <person name="Messina E."/>
            <person name="Smedile F."/>
            <person name="La Cono V."/>
            <person name="Hallsworth J.E."/>
            <person name="Yakimov M.M."/>
        </authorList>
    </citation>
    <scope>NUCLEOTIDE SEQUENCE</scope>
    <source>
        <strain evidence="2">HSR-Bgl</strain>
    </source>
</reference>
<evidence type="ECO:0000256" key="1">
    <source>
        <dbReference type="SAM" id="MobiDB-lite"/>
    </source>
</evidence>
<proteinExistence type="predicted"/>
<organism evidence="2 3">
    <name type="scientific">Halapricum desulfuricans</name>
    <dbReference type="NCBI Taxonomy" id="2841257"/>
    <lineage>
        <taxon>Archaea</taxon>
        <taxon>Methanobacteriati</taxon>
        <taxon>Methanobacteriota</taxon>
        <taxon>Stenosarchaea group</taxon>
        <taxon>Halobacteria</taxon>
        <taxon>Halobacteriales</taxon>
        <taxon>Haloarculaceae</taxon>
        <taxon>Halapricum</taxon>
    </lineage>
</organism>
<feature type="region of interest" description="Disordered" evidence="1">
    <location>
        <begin position="16"/>
        <end position="149"/>
    </location>
</feature>
<dbReference type="Proteomes" id="UP000663305">
    <property type="component" value="Chromosome"/>
</dbReference>
<sequence length="149" mass="16224">MTAAIAIAVRRFCADRTPSYGRTGKSVQRSLSLRRRQTETLGDEDRPAERQSEHAQQERGDRRGNEKRQPERDRARASDQFSVSAGACTGSQMIDPDGAETGTEQPPGGDVEIDAGDGRRPDQPGRDDDSPGQDTDDIASEVEPGARRS</sequence>
<evidence type="ECO:0000313" key="3">
    <source>
        <dbReference type="Proteomes" id="UP000663305"/>
    </source>
</evidence>
<dbReference type="RefSeq" id="WP_229124585.1">
    <property type="nucleotide sequence ID" value="NZ_CP064789.1"/>
</dbReference>
<dbReference type="GeneID" id="68861828"/>
<feature type="compositionally biased region" description="Basic and acidic residues" evidence="1">
    <location>
        <begin position="43"/>
        <end position="77"/>
    </location>
</feature>
<protein>
    <submittedName>
        <fullName evidence="2">Uncharacterized protein</fullName>
    </submittedName>
</protein>
<dbReference type="AlphaFoldDB" id="A0A897NIZ3"/>
<gene>
    <name evidence="2" type="ORF">HSBGL_2306</name>
</gene>
<name>A0A897NIZ3_9EURY</name>
<feature type="compositionally biased region" description="Basic and acidic residues" evidence="1">
    <location>
        <begin position="116"/>
        <end position="129"/>
    </location>
</feature>
<accession>A0A897NIZ3</accession>
<evidence type="ECO:0000313" key="2">
    <source>
        <dbReference type="EMBL" id="QSG12712.1"/>
    </source>
</evidence>
<dbReference type="EMBL" id="CP064789">
    <property type="protein sequence ID" value="QSG12712.1"/>
    <property type="molecule type" value="Genomic_DNA"/>
</dbReference>